<reference evidence="2 3" key="1">
    <citation type="submission" date="2017-10" db="EMBL/GenBank/DDBJ databases">
        <title>The draft genome sequence of Williamsia sp. BULT 1.1 isolated from the semi-arid grassland soils from South Africa.</title>
        <authorList>
            <person name="Kabwe M.H."/>
            <person name="Govender N."/>
            <person name="Mutseka Lunga P."/>
            <person name="Vikram S."/>
            <person name="Makhalanyane T.P."/>
        </authorList>
    </citation>
    <scope>NUCLEOTIDE SEQUENCE [LARGE SCALE GENOMIC DNA]</scope>
    <source>
        <strain evidence="2 3">BULT 1.1</strain>
    </source>
</reference>
<dbReference type="SUPFAM" id="SSF54637">
    <property type="entry name" value="Thioesterase/thiol ester dehydrase-isomerase"/>
    <property type="match status" value="1"/>
</dbReference>
<dbReference type="Proteomes" id="UP000225108">
    <property type="component" value="Unassembled WGS sequence"/>
</dbReference>
<comment type="caution">
    <text evidence="2">The sequence shown here is derived from an EMBL/GenBank/DDBJ whole genome shotgun (WGS) entry which is preliminary data.</text>
</comment>
<evidence type="ECO:0000256" key="1">
    <source>
        <dbReference type="SAM" id="MobiDB-lite"/>
    </source>
</evidence>
<dbReference type="AlphaFoldDB" id="A0A2G3PPT7"/>
<dbReference type="Gene3D" id="3.10.129.10">
    <property type="entry name" value="Hotdog Thioesterase"/>
    <property type="match status" value="1"/>
</dbReference>
<proteinExistence type="predicted"/>
<sequence>MDPSPDRCGPATTLAPVKDTSSGSIPTDLDSVELQLRWGDLDTNHHVNNVQFARLFEEARVRTVTRWFATQGRSTGAFHLARQEIEFVAPLYYGPEPVTAKVWISRLGTSSFDFGSELRDGKGNLVGLCETTGVMIDPETGGTRPVPDAVRDLLEAKMADPVPFRRRA</sequence>
<dbReference type="InterPro" id="IPR029069">
    <property type="entry name" value="HotDog_dom_sf"/>
</dbReference>
<dbReference type="PANTHER" id="PTHR31793">
    <property type="entry name" value="4-HYDROXYBENZOYL-COA THIOESTERASE FAMILY MEMBER"/>
    <property type="match status" value="1"/>
</dbReference>
<protein>
    <recommendedName>
        <fullName evidence="4">Acyl-CoA thioester hydrolase</fullName>
    </recommendedName>
</protein>
<dbReference type="GO" id="GO:0047617">
    <property type="term" value="F:fatty acyl-CoA hydrolase activity"/>
    <property type="evidence" value="ECO:0007669"/>
    <property type="project" value="TreeGrafter"/>
</dbReference>
<gene>
    <name evidence="2" type="ORF">CSW57_07260</name>
</gene>
<dbReference type="Pfam" id="PF13279">
    <property type="entry name" value="4HBT_2"/>
    <property type="match status" value="1"/>
</dbReference>
<dbReference type="EMBL" id="PEBD01000005">
    <property type="protein sequence ID" value="PHV67781.1"/>
    <property type="molecule type" value="Genomic_DNA"/>
</dbReference>
<dbReference type="PANTHER" id="PTHR31793:SF24">
    <property type="entry name" value="LONG-CHAIN ACYL-COA THIOESTERASE FADM"/>
    <property type="match status" value="1"/>
</dbReference>
<dbReference type="InterPro" id="IPR050563">
    <property type="entry name" value="4-hydroxybenzoyl-CoA_TE"/>
</dbReference>
<evidence type="ECO:0008006" key="4">
    <source>
        <dbReference type="Google" id="ProtNLM"/>
    </source>
</evidence>
<accession>A0A2G3PPT7</accession>
<feature type="region of interest" description="Disordered" evidence="1">
    <location>
        <begin position="1"/>
        <end position="25"/>
    </location>
</feature>
<name>A0A2G3PPT7_WILMA</name>
<evidence type="ECO:0000313" key="3">
    <source>
        <dbReference type="Proteomes" id="UP000225108"/>
    </source>
</evidence>
<evidence type="ECO:0000313" key="2">
    <source>
        <dbReference type="EMBL" id="PHV67781.1"/>
    </source>
</evidence>
<organism evidence="2 3">
    <name type="scientific">Williamsia marianensis</name>
    <dbReference type="NCBI Taxonomy" id="85044"/>
    <lineage>
        <taxon>Bacteria</taxon>
        <taxon>Bacillati</taxon>
        <taxon>Actinomycetota</taxon>
        <taxon>Actinomycetes</taxon>
        <taxon>Mycobacteriales</taxon>
        <taxon>Nocardiaceae</taxon>
        <taxon>Williamsia</taxon>
    </lineage>
</organism>
<dbReference type="CDD" id="cd00586">
    <property type="entry name" value="4HBT"/>
    <property type="match status" value="1"/>
</dbReference>